<feature type="transmembrane region" description="Helical" evidence="6">
    <location>
        <begin position="12"/>
        <end position="32"/>
    </location>
</feature>
<protein>
    <submittedName>
        <fullName evidence="7">LysE family translocator</fullName>
    </submittedName>
</protein>
<organism evidence="7 8">
    <name type="scientific">Neorhizobium turbinariae</name>
    <dbReference type="NCBI Taxonomy" id="2937795"/>
    <lineage>
        <taxon>Bacteria</taxon>
        <taxon>Pseudomonadati</taxon>
        <taxon>Pseudomonadota</taxon>
        <taxon>Alphaproteobacteria</taxon>
        <taxon>Hyphomicrobiales</taxon>
        <taxon>Rhizobiaceae</taxon>
        <taxon>Rhizobium/Agrobacterium group</taxon>
        <taxon>Neorhizobium</taxon>
    </lineage>
</organism>
<gene>
    <name evidence="7" type="ORF">M0654_15545</name>
</gene>
<feature type="transmembrane region" description="Helical" evidence="6">
    <location>
        <begin position="126"/>
        <end position="149"/>
    </location>
</feature>
<name>A0ABT0IU41_9HYPH</name>
<evidence type="ECO:0000313" key="7">
    <source>
        <dbReference type="EMBL" id="MCK8781397.1"/>
    </source>
</evidence>
<dbReference type="InterPro" id="IPR001123">
    <property type="entry name" value="LeuE-type"/>
</dbReference>
<evidence type="ECO:0000313" key="8">
    <source>
        <dbReference type="Proteomes" id="UP001202827"/>
    </source>
</evidence>
<keyword evidence="4 6" id="KW-1133">Transmembrane helix</keyword>
<feature type="transmembrane region" description="Helical" evidence="6">
    <location>
        <begin position="73"/>
        <end position="93"/>
    </location>
</feature>
<evidence type="ECO:0000256" key="2">
    <source>
        <dbReference type="ARBA" id="ARBA00022475"/>
    </source>
</evidence>
<evidence type="ECO:0000256" key="5">
    <source>
        <dbReference type="ARBA" id="ARBA00023136"/>
    </source>
</evidence>
<keyword evidence="5 6" id="KW-0472">Membrane</keyword>
<dbReference type="Proteomes" id="UP001202827">
    <property type="component" value="Unassembled WGS sequence"/>
</dbReference>
<keyword evidence="8" id="KW-1185">Reference proteome</keyword>
<comment type="subcellular location">
    <subcellularLocation>
        <location evidence="1">Cell membrane</location>
        <topology evidence="1">Multi-pass membrane protein</topology>
    </subcellularLocation>
</comment>
<keyword evidence="3 6" id="KW-0812">Transmembrane</keyword>
<dbReference type="Pfam" id="PF01810">
    <property type="entry name" value="LysE"/>
    <property type="match status" value="1"/>
</dbReference>
<dbReference type="EMBL" id="JALPRY010000016">
    <property type="protein sequence ID" value="MCK8781397.1"/>
    <property type="molecule type" value="Genomic_DNA"/>
</dbReference>
<dbReference type="PANTHER" id="PTHR30086:SF19">
    <property type="entry name" value="THREONINE EFFLUX PROTEIN"/>
    <property type="match status" value="1"/>
</dbReference>
<reference evidence="7 8" key="1">
    <citation type="submission" date="2022-04" db="EMBL/GenBank/DDBJ databases">
        <title>Rhizobium coralii sp. nov., isolated from coral Turbinaria peltata.</title>
        <authorList>
            <person name="Sun H."/>
        </authorList>
    </citation>
    <scope>NUCLEOTIDE SEQUENCE [LARGE SCALE GENOMIC DNA]</scope>
    <source>
        <strain evidence="7 8">NTR19</strain>
    </source>
</reference>
<feature type="transmembrane region" description="Helical" evidence="6">
    <location>
        <begin position="155"/>
        <end position="178"/>
    </location>
</feature>
<evidence type="ECO:0000256" key="6">
    <source>
        <dbReference type="SAM" id="Phobius"/>
    </source>
</evidence>
<feature type="transmembrane region" description="Helical" evidence="6">
    <location>
        <begin position="44"/>
        <end position="67"/>
    </location>
</feature>
<sequence length="214" mass="23083">MPDVFVYLPHIWPAYVAFLIAVLSPGPANFAIMGTAISEGRRAGLIIALGIFCGSLTWAISAALGLAAILRTYAVALEVMKVLGGLYLIYLAWKAYKSARRSDALQAVAETRAAPRTARQLWLRGYAIHVTNPKAIFGWLAIISLGLPANPPTSAIVLIVGMCSTTSLLVFTGYAMLFSTQRALRVYKSARRSIEATMAVVYSLAGFKLLTSRI</sequence>
<proteinExistence type="predicted"/>
<dbReference type="RefSeq" id="WP_248683886.1">
    <property type="nucleotide sequence ID" value="NZ_JALPRY010000016.1"/>
</dbReference>
<comment type="caution">
    <text evidence="7">The sequence shown here is derived from an EMBL/GenBank/DDBJ whole genome shotgun (WGS) entry which is preliminary data.</text>
</comment>
<keyword evidence="2" id="KW-1003">Cell membrane</keyword>
<accession>A0ABT0IU41</accession>
<evidence type="ECO:0000256" key="4">
    <source>
        <dbReference type="ARBA" id="ARBA00022989"/>
    </source>
</evidence>
<dbReference type="PANTHER" id="PTHR30086">
    <property type="entry name" value="ARGININE EXPORTER PROTEIN ARGO"/>
    <property type="match status" value="1"/>
</dbReference>
<evidence type="ECO:0000256" key="1">
    <source>
        <dbReference type="ARBA" id="ARBA00004651"/>
    </source>
</evidence>
<evidence type="ECO:0000256" key="3">
    <source>
        <dbReference type="ARBA" id="ARBA00022692"/>
    </source>
</evidence>